<evidence type="ECO:0000313" key="12">
    <source>
        <dbReference type="Proteomes" id="UP001220064"/>
    </source>
</evidence>
<dbReference type="InterPro" id="IPR035906">
    <property type="entry name" value="MetI-like_sf"/>
</dbReference>
<dbReference type="Proteomes" id="UP001220064">
    <property type="component" value="Chromosome"/>
</dbReference>
<evidence type="ECO:0000256" key="6">
    <source>
        <dbReference type="ARBA" id="ARBA00022989"/>
    </source>
</evidence>
<evidence type="ECO:0000256" key="2">
    <source>
        <dbReference type="ARBA" id="ARBA00022448"/>
    </source>
</evidence>
<feature type="transmembrane region" description="Helical" evidence="8">
    <location>
        <begin position="243"/>
        <end position="263"/>
    </location>
</feature>
<dbReference type="InterPro" id="IPR000515">
    <property type="entry name" value="MetI-like"/>
</dbReference>
<dbReference type="PROSITE" id="PS50928">
    <property type="entry name" value="ABC_TM1"/>
    <property type="match status" value="2"/>
</dbReference>
<evidence type="ECO:0000256" key="4">
    <source>
        <dbReference type="ARBA" id="ARBA00022519"/>
    </source>
</evidence>
<proteinExistence type="inferred from homology"/>
<dbReference type="EMBL" id="CP063189">
    <property type="protein sequence ID" value="WCZ31483.1"/>
    <property type="molecule type" value="Genomic_DNA"/>
</dbReference>
<feature type="transmembrane region" description="Helical" evidence="8">
    <location>
        <begin position="136"/>
        <end position="160"/>
    </location>
</feature>
<keyword evidence="3" id="KW-1003">Cell membrane</keyword>
<sequence>MARTALKPRPISYPLLILLLILVAAPLLIVLVTAVTGYREEPSALGSLADPEMLTVLGNTIVLSALVVLFATLMAAPLAVLMSWTRMGRHTWVDVVVMIPFMTPPFAASMAWMDFTRGGGVAEQILGQAAGGGAHAFIYSVFGMAFIMACELFPFLYLILRNAFDGVSASLIESARVMGASWGAIAGRIIAPVVAGPYSLGALIVFIKAAGEFGTPVTLGNAIGFPVLVSAIHQNVTVDPVSFSQAAASSSVLFGLGVTVWAVQQWAARNDVTSGGRATRRVRLALTSVWAGVAWVYAAVVFAASVVIPYISIILGAMTILRSKLPTPNNLTFDYFGIVLAKRSAREALLNSAMLGFIGATLAVIVAVAVALAAYRRRDPVSKTNDFLAVGPDTVPGIVMAVGLILLWNAPWLPVTPYGSRWILVVGYAAIFLPMAVQNVKTSLASLSPTYIEAARVAGASSLATFARVILPQLLPGIAAGWLLAFLVGIRELVLVSLIRPPKLQLLSPWIMNQFEQGHRAEAMAMTLIGVVSSTVILTVVTVLQRRRDHGRGRTDRGVRGAEETAPDAASTATAA</sequence>
<dbReference type="PANTHER" id="PTHR43357:SF3">
    <property type="entry name" value="FE(3+)-TRANSPORT SYSTEM PERMEASE PROTEIN FBPB 2"/>
    <property type="match status" value="1"/>
</dbReference>
<feature type="transmembrane region" description="Helical" evidence="8">
    <location>
        <begin position="387"/>
        <end position="408"/>
    </location>
</feature>
<dbReference type="CDD" id="cd06261">
    <property type="entry name" value="TM_PBP2"/>
    <property type="match status" value="2"/>
</dbReference>
<evidence type="ECO:0000313" key="11">
    <source>
        <dbReference type="EMBL" id="WCZ31483.1"/>
    </source>
</evidence>
<comment type="similarity">
    <text evidence="8">Belongs to the binding-protein-dependent transport system permease family.</text>
</comment>
<dbReference type="Gene3D" id="1.10.3720.10">
    <property type="entry name" value="MetI-like"/>
    <property type="match status" value="2"/>
</dbReference>
<feature type="transmembrane region" description="Helical" evidence="8">
    <location>
        <begin position="474"/>
        <end position="499"/>
    </location>
</feature>
<gene>
    <name evidence="11" type="primary">phnV</name>
    <name evidence="11" type="ORF">CMASS_00040</name>
</gene>
<evidence type="ECO:0000259" key="10">
    <source>
        <dbReference type="PROSITE" id="PS50928"/>
    </source>
</evidence>
<evidence type="ECO:0000256" key="7">
    <source>
        <dbReference type="ARBA" id="ARBA00023136"/>
    </source>
</evidence>
<feature type="transmembrane region" description="Helical" evidence="8">
    <location>
        <begin position="92"/>
        <end position="113"/>
    </location>
</feature>
<dbReference type="Pfam" id="PF00528">
    <property type="entry name" value="BPD_transp_1"/>
    <property type="match status" value="1"/>
</dbReference>
<evidence type="ECO:0000256" key="8">
    <source>
        <dbReference type="RuleBase" id="RU363032"/>
    </source>
</evidence>
<feature type="domain" description="ABC transmembrane type-1" evidence="10">
    <location>
        <begin position="349"/>
        <end position="541"/>
    </location>
</feature>
<dbReference type="PANTHER" id="PTHR43357">
    <property type="entry name" value="INNER MEMBRANE ABC TRANSPORTER PERMEASE PROTEIN YDCV"/>
    <property type="match status" value="1"/>
</dbReference>
<keyword evidence="6 8" id="KW-1133">Transmembrane helix</keyword>
<evidence type="ECO:0000256" key="1">
    <source>
        <dbReference type="ARBA" id="ARBA00004429"/>
    </source>
</evidence>
<organism evidence="11 12">
    <name type="scientific">Corynebacterium massiliense DSM 45435</name>
    <dbReference type="NCBI Taxonomy" id="1121364"/>
    <lineage>
        <taxon>Bacteria</taxon>
        <taxon>Bacillati</taxon>
        <taxon>Actinomycetota</taxon>
        <taxon>Actinomycetes</taxon>
        <taxon>Mycobacteriales</taxon>
        <taxon>Corynebacteriaceae</taxon>
        <taxon>Corynebacterium</taxon>
    </lineage>
</organism>
<feature type="region of interest" description="Disordered" evidence="9">
    <location>
        <begin position="549"/>
        <end position="576"/>
    </location>
</feature>
<feature type="transmembrane region" description="Helical" evidence="8">
    <location>
        <begin position="420"/>
        <end position="437"/>
    </location>
</feature>
<keyword evidence="12" id="KW-1185">Reference proteome</keyword>
<name>A0ABY7U6T4_9CORY</name>
<evidence type="ECO:0000256" key="3">
    <source>
        <dbReference type="ARBA" id="ARBA00022475"/>
    </source>
</evidence>
<dbReference type="SUPFAM" id="SSF161098">
    <property type="entry name" value="MetI-like"/>
    <property type="match status" value="2"/>
</dbReference>
<evidence type="ECO:0000256" key="5">
    <source>
        <dbReference type="ARBA" id="ARBA00022692"/>
    </source>
</evidence>
<keyword evidence="4" id="KW-0997">Cell inner membrane</keyword>
<dbReference type="RefSeq" id="WP_022863373.1">
    <property type="nucleotide sequence ID" value="NZ_ATVG01000009.1"/>
</dbReference>
<evidence type="ECO:0000256" key="9">
    <source>
        <dbReference type="SAM" id="MobiDB-lite"/>
    </source>
</evidence>
<feature type="domain" description="ABC transmembrane type-1" evidence="10">
    <location>
        <begin position="57"/>
        <end position="264"/>
    </location>
</feature>
<protein>
    <submittedName>
        <fullName evidence="11">2-aminoethylphosphonate transport system permease protein PhnV</fullName>
    </submittedName>
</protein>
<reference evidence="11 12" key="1">
    <citation type="submission" date="2020-10" db="EMBL/GenBank/DDBJ databases">
        <title>Complete genome sequence of Corynebacterium massiliense DSM 45435, type strain of Corynebacterium massiliense.</title>
        <authorList>
            <person name="Busche T."/>
            <person name="Kalinowski J."/>
            <person name="Ruckert C."/>
        </authorList>
    </citation>
    <scope>NUCLEOTIDE SEQUENCE [LARGE SCALE GENOMIC DNA]</scope>
    <source>
        <strain evidence="11 12">DSM 45435</strain>
    </source>
</reference>
<keyword evidence="2 8" id="KW-0813">Transport</keyword>
<keyword evidence="5 8" id="KW-0812">Transmembrane</keyword>
<feature type="transmembrane region" description="Helical" evidence="8">
    <location>
        <begin position="523"/>
        <end position="544"/>
    </location>
</feature>
<feature type="transmembrane region" description="Helical" evidence="8">
    <location>
        <begin position="12"/>
        <end position="36"/>
    </location>
</feature>
<feature type="transmembrane region" description="Helical" evidence="8">
    <location>
        <begin position="56"/>
        <end position="80"/>
    </location>
</feature>
<feature type="transmembrane region" description="Helical" evidence="8">
    <location>
        <begin position="181"/>
        <end position="207"/>
    </location>
</feature>
<feature type="transmembrane region" description="Helical" evidence="8">
    <location>
        <begin position="284"/>
        <end position="317"/>
    </location>
</feature>
<feature type="transmembrane region" description="Helical" evidence="8">
    <location>
        <begin position="353"/>
        <end position="375"/>
    </location>
</feature>
<feature type="compositionally biased region" description="Low complexity" evidence="9">
    <location>
        <begin position="567"/>
        <end position="576"/>
    </location>
</feature>
<accession>A0ABY7U6T4</accession>
<keyword evidence="7 8" id="KW-0472">Membrane</keyword>
<comment type="subcellular location">
    <subcellularLocation>
        <location evidence="1">Cell inner membrane</location>
        <topology evidence="1">Multi-pass membrane protein</topology>
    </subcellularLocation>
    <subcellularLocation>
        <location evidence="8">Cell membrane</location>
        <topology evidence="8">Multi-pass membrane protein</topology>
    </subcellularLocation>
</comment>
<feature type="compositionally biased region" description="Basic and acidic residues" evidence="9">
    <location>
        <begin position="552"/>
        <end position="563"/>
    </location>
</feature>